<name>A0A3B1BNR3_9ZZZZ</name>
<reference evidence="2" key="1">
    <citation type="submission" date="2018-06" db="EMBL/GenBank/DDBJ databases">
        <authorList>
            <person name="Zhirakovskaya E."/>
        </authorList>
    </citation>
    <scope>NUCLEOTIDE SEQUENCE</scope>
</reference>
<feature type="domain" description="DUF2249" evidence="1">
    <location>
        <begin position="6"/>
        <end position="72"/>
    </location>
</feature>
<dbReference type="InterPro" id="IPR018720">
    <property type="entry name" value="DUF2249"/>
</dbReference>
<sequence length="91" mass="10418">MARERVLDVSELEPPAPLVNTLEEVETLIAGEYLRMLHRRDPCLLRDNLDQQGFNYITRSQENGWVQMFIWRKGDTEAETAARAAAGENIS</sequence>
<dbReference type="SUPFAM" id="SSF64307">
    <property type="entry name" value="SirA-like"/>
    <property type="match status" value="1"/>
</dbReference>
<organism evidence="2">
    <name type="scientific">hydrothermal vent metagenome</name>
    <dbReference type="NCBI Taxonomy" id="652676"/>
    <lineage>
        <taxon>unclassified sequences</taxon>
        <taxon>metagenomes</taxon>
        <taxon>ecological metagenomes</taxon>
    </lineage>
</organism>
<evidence type="ECO:0000259" key="1">
    <source>
        <dbReference type="Pfam" id="PF10006"/>
    </source>
</evidence>
<protein>
    <recommendedName>
        <fullName evidence="1">DUF2249 domain-containing protein</fullName>
    </recommendedName>
</protein>
<accession>A0A3B1BNR3</accession>
<dbReference type="InterPro" id="IPR036868">
    <property type="entry name" value="TusA-like_sf"/>
</dbReference>
<gene>
    <name evidence="2" type="ORF">MNBD_GAMMA24-711</name>
</gene>
<dbReference type="Pfam" id="PF10006">
    <property type="entry name" value="DUF2249"/>
    <property type="match status" value="1"/>
</dbReference>
<dbReference type="AlphaFoldDB" id="A0A3B1BNR3"/>
<evidence type="ECO:0000313" key="2">
    <source>
        <dbReference type="EMBL" id="VAX13464.1"/>
    </source>
</evidence>
<proteinExistence type="predicted"/>
<dbReference type="EMBL" id="UOFZ01000119">
    <property type="protein sequence ID" value="VAX13464.1"/>
    <property type="molecule type" value="Genomic_DNA"/>
</dbReference>